<comment type="caution">
    <text evidence="3">The sequence shown here is derived from an EMBL/GenBank/DDBJ whole genome shotgun (WGS) entry which is preliminary data.</text>
</comment>
<feature type="coiled-coil region" evidence="1">
    <location>
        <begin position="87"/>
        <end position="128"/>
    </location>
</feature>
<dbReference type="OrthoDB" id="4161285at2759"/>
<feature type="region of interest" description="Disordered" evidence="2">
    <location>
        <begin position="1"/>
        <end position="35"/>
    </location>
</feature>
<reference evidence="3 4" key="1">
    <citation type="submission" date="2015-07" db="EMBL/GenBank/DDBJ databases">
        <title>Emmonsia species relationships and genome sequence.</title>
        <authorList>
            <person name="Cuomo C.A."/>
            <person name="Schwartz I.S."/>
            <person name="Kenyon C."/>
            <person name="de Hoog G.S."/>
            <person name="Govender N.P."/>
            <person name="Botha A."/>
            <person name="Moreno L."/>
            <person name="de Vries M."/>
            <person name="Munoz J.F."/>
            <person name="Stielow J.B."/>
        </authorList>
    </citation>
    <scope>NUCLEOTIDE SEQUENCE [LARGE SCALE GENOMIC DNA]</scope>
    <source>
        <strain evidence="3 4">CBS 136260</strain>
    </source>
</reference>
<feature type="compositionally biased region" description="Pro residues" evidence="2">
    <location>
        <begin position="1"/>
        <end position="12"/>
    </location>
</feature>
<evidence type="ECO:0000313" key="3">
    <source>
        <dbReference type="EMBL" id="OAX83548.1"/>
    </source>
</evidence>
<dbReference type="EMBL" id="LGUA01000163">
    <property type="protein sequence ID" value="OAX83548.1"/>
    <property type="molecule type" value="Genomic_DNA"/>
</dbReference>
<dbReference type="STRING" id="1658172.A0A1B7P3I3"/>
<name>A0A1B7P3I3_9EURO</name>
<evidence type="ECO:0000313" key="4">
    <source>
        <dbReference type="Proteomes" id="UP000091918"/>
    </source>
</evidence>
<keyword evidence="4" id="KW-1185">Reference proteome</keyword>
<proteinExistence type="predicted"/>
<evidence type="ECO:0000256" key="2">
    <source>
        <dbReference type="SAM" id="MobiDB-lite"/>
    </source>
</evidence>
<keyword evidence="1" id="KW-0175">Coiled coil</keyword>
<accession>A0A1B7P3I3</accession>
<sequence>MSHLPPSPPSEPRSPEGPAHTAAEPVPLDSAVRTTPIHPLLPEIRVPSEPLPPHRYHPVTCIPLDAVEIRTQLQSLRKEYSTSVAALKGQEEIAKEVKRRMKEAEDKRDNLQRLMKRKTEERDTERRVFEKIKKEKESKS</sequence>
<protein>
    <submittedName>
        <fullName evidence="3">Uncharacterized protein</fullName>
    </submittedName>
</protein>
<dbReference type="Proteomes" id="UP000091918">
    <property type="component" value="Unassembled WGS sequence"/>
</dbReference>
<evidence type="ECO:0000256" key="1">
    <source>
        <dbReference type="SAM" id="Coils"/>
    </source>
</evidence>
<dbReference type="AlphaFoldDB" id="A0A1B7P3I3"/>
<gene>
    <name evidence="3" type="ORF">ACJ72_02093</name>
</gene>
<organism evidence="3 4">
    <name type="scientific">Emergomyces africanus</name>
    <dbReference type="NCBI Taxonomy" id="1955775"/>
    <lineage>
        <taxon>Eukaryota</taxon>
        <taxon>Fungi</taxon>
        <taxon>Dikarya</taxon>
        <taxon>Ascomycota</taxon>
        <taxon>Pezizomycotina</taxon>
        <taxon>Eurotiomycetes</taxon>
        <taxon>Eurotiomycetidae</taxon>
        <taxon>Onygenales</taxon>
        <taxon>Ajellomycetaceae</taxon>
        <taxon>Emergomyces</taxon>
    </lineage>
</organism>